<evidence type="ECO:0000313" key="2">
    <source>
        <dbReference type="EMBL" id="TQE99573.1"/>
    </source>
</evidence>
<reference evidence="2 3" key="1">
    <citation type="submission" date="2019-06" db="EMBL/GenBank/DDBJ databases">
        <title>Metagenome assembled Genome of Spiribacter salinus SL48-SHIP from the microbial mat of Salt Lake 48 (Novosibirsk region, Russia).</title>
        <authorList>
            <person name="Shipova A."/>
            <person name="Rozanov A.S."/>
            <person name="Bryanskaya A.V."/>
            <person name="Peltek S.E."/>
        </authorList>
    </citation>
    <scope>NUCLEOTIDE SEQUENCE [LARGE SCALE GENOMIC DNA]</scope>
    <source>
        <strain evidence="2">SL48-SHIP-2</strain>
    </source>
</reference>
<dbReference type="InterPro" id="IPR022081">
    <property type="entry name" value="DUF3631"/>
</dbReference>
<dbReference type="InterPro" id="IPR034154">
    <property type="entry name" value="TOPRIM_DnaG/twinkle"/>
</dbReference>
<feature type="domain" description="Toprim" evidence="1">
    <location>
        <begin position="184"/>
        <end position="267"/>
    </location>
</feature>
<comment type="caution">
    <text evidence="2">The sequence shown here is derived from an EMBL/GenBank/DDBJ whole genome shotgun (WGS) entry which is preliminary data.</text>
</comment>
<dbReference type="AlphaFoldDB" id="A0A540VTV9"/>
<accession>A0A540VTV9</accession>
<proteinExistence type="predicted"/>
<evidence type="ECO:0000259" key="1">
    <source>
        <dbReference type="PROSITE" id="PS50880"/>
    </source>
</evidence>
<dbReference type="Pfam" id="PF13362">
    <property type="entry name" value="Toprim_3"/>
    <property type="match status" value="1"/>
</dbReference>
<protein>
    <submittedName>
        <fullName evidence="2">DUF3631 domain-containing protein</fullName>
    </submittedName>
</protein>
<dbReference type="Pfam" id="PF12307">
    <property type="entry name" value="DUF3631"/>
    <property type="match status" value="1"/>
</dbReference>
<dbReference type="CDD" id="cd01029">
    <property type="entry name" value="TOPRIM_primases"/>
    <property type="match status" value="1"/>
</dbReference>
<gene>
    <name evidence="2" type="ORF">FKY71_07865</name>
</gene>
<evidence type="ECO:0000313" key="3">
    <source>
        <dbReference type="Proteomes" id="UP000315400"/>
    </source>
</evidence>
<sequence length="810" mass="87437">MSDPKEAFRQAIRDAGLEPPQAIQLGKIQRFPGQGKPPGNDAGWCVLFEDCLGGCFGDWSTGLSETWQARRPADDAERKQWAERVANARRDAERQREQEHAEAARECAEIWRKAAPASPDHPYLTAKGINPHGAKIDGDRLVIPIQNSAGEIRSLQRIDSEGNKRFHPGGEISGNYYPIGKVEGQVVVAEGFATAASILQATGHAVVVAFNAGNLKPVAEVLRVKSPDIRIIVAADDDRKTEGNPGIAKATEAAQAVGGSVAKPGQPGDFNDLHAAEGPATVASAIEQAVIPPSDADAEVARLAKLDALKYDQVREAIARELGVRVSTLDREVKKARAETEATSATAAFDFEDPEPWPDPVDGAELLDEIEETVEMYAVTADHVPTAVSLWTLLSWSIDAARIAPILAITSPEKRCGKTTLLALLTRLVRKPLPASNITPAAVFRAIEKWTPTLLIDEADTFIRHNDELRGVLNSGHTRSNAFVIRTVGDDHEPRRFSTWGAKVVAMIGNLPDTLADRAIPVAMRRKLPSEKVRRLRGDPFEELKQRIARFASDHLEAIKQAEPEIPSGISDRAGDNWEPLLAIADQAGGGWPEKARTAALALSGAPAEAESIRTMLLADMRRLLVEHTALSSTDLADKLAEMEERPWPEFGKAGNPITPAKVARLVSGFDVRPEKLPSDSGYGPGTRGYTLEGARDAFARYLPPVQSANVPSANNHGGCGNSQSANEHARLAGSISAKLNDGRASGTLAPSNPSGAEILEVAREACHDLKVDPSKLAEFIAKQNDPELYNPAAVRRWAEVIEQRGFPRD</sequence>
<dbReference type="SMART" id="SM00493">
    <property type="entry name" value="TOPRIM"/>
    <property type="match status" value="1"/>
</dbReference>
<name>A0A540VTV9_9GAMM</name>
<dbReference type="Proteomes" id="UP000315400">
    <property type="component" value="Unassembled WGS sequence"/>
</dbReference>
<organism evidence="2 3">
    <name type="scientific">Spiribacter salinus</name>
    <dbReference type="NCBI Taxonomy" id="1335746"/>
    <lineage>
        <taxon>Bacteria</taxon>
        <taxon>Pseudomonadati</taxon>
        <taxon>Pseudomonadota</taxon>
        <taxon>Gammaproteobacteria</taxon>
        <taxon>Chromatiales</taxon>
        <taxon>Ectothiorhodospiraceae</taxon>
        <taxon>Spiribacter</taxon>
    </lineage>
</organism>
<dbReference type="InterPro" id="IPR006171">
    <property type="entry name" value="TOPRIM_dom"/>
</dbReference>
<dbReference type="PROSITE" id="PS50880">
    <property type="entry name" value="TOPRIM"/>
    <property type="match status" value="1"/>
</dbReference>
<dbReference type="EMBL" id="VIFK01000052">
    <property type="protein sequence ID" value="TQE99573.1"/>
    <property type="molecule type" value="Genomic_DNA"/>
</dbReference>